<keyword evidence="1" id="KW-0472">Membrane</keyword>
<gene>
    <name evidence="2" type="ORF">EV192_101946</name>
</gene>
<dbReference type="RefSeq" id="WP_132111392.1">
    <property type="nucleotide sequence ID" value="NZ_SLWS01000001.1"/>
</dbReference>
<proteinExistence type="predicted"/>
<organism evidence="2 3">
    <name type="scientific">Actinocrispum wychmicini</name>
    <dbReference type="NCBI Taxonomy" id="1213861"/>
    <lineage>
        <taxon>Bacteria</taxon>
        <taxon>Bacillati</taxon>
        <taxon>Actinomycetota</taxon>
        <taxon>Actinomycetes</taxon>
        <taxon>Pseudonocardiales</taxon>
        <taxon>Pseudonocardiaceae</taxon>
        <taxon>Actinocrispum</taxon>
    </lineage>
</organism>
<evidence type="ECO:0000256" key="1">
    <source>
        <dbReference type="SAM" id="Phobius"/>
    </source>
</evidence>
<accession>A0A4R2K5S9</accession>
<feature type="transmembrane region" description="Helical" evidence="1">
    <location>
        <begin position="21"/>
        <end position="41"/>
    </location>
</feature>
<dbReference type="EMBL" id="SLWS01000001">
    <property type="protein sequence ID" value="TCO65158.1"/>
    <property type="molecule type" value="Genomic_DNA"/>
</dbReference>
<comment type="caution">
    <text evidence="2">The sequence shown here is derived from an EMBL/GenBank/DDBJ whole genome shotgun (WGS) entry which is preliminary data.</text>
</comment>
<dbReference type="OrthoDB" id="5418945at2"/>
<keyword evidence="1" id="KW-1133">Transmembrane helix</keyword>
<dbReference type="AlphaFoldDB" id="A0A4R2K5S9"/>
<evidence type="ECO:0000313" key="3">
    <source>
        <dbReference type="Proteomes" id="UP000295680"/>
    </source>
</evidence>
<keyword evidence="3" id="KW-1185">Reference proteome</keyword>
<evidence type="ECO:0000313" key="2">
    <source>
        <dbReference type="EMBL" id="TCO65158.1"/>
    </source>
</evidence>
<name>A0A4R2K5S9_9PSEU</name>
<dbReference type="Proteomes" id="UP000295680">
    <property type="component" value="Unassembled WGS sequence"/>
</dbReference>
<reference evidence="2 3" key="1">
    <citation type="submission" date="2019-03" db="EMBL/GenBank/DDBJ databases">
        <title>Genomic Encyclopedia of Type Strains, Phase IV (KMG-IV): sequencing the most valuable type-strain genomes for metagenomic binning, comparative biology and taxonomic classification.</title>
        <authorList>
            <person name="Goeker M."/>
        </authorList>
    </citation>
    <scope>NUCLEOTIDE SEQUENCE [LARGE SCALE GENOMIC DNA]</scope>
    <source>
        <strain evidence="2 3">DSM 45934</strain>
    </source>
</reference>
<sequence>MIVDEPLLRVRRPLPFYRRRGFRRVVLPVALGALAGLAVLVPNRALTLGVQTLDVVEGNVGSKRVLFDDPEIQDRLLRRHLRVHVTNKGSRAGVTSDLGGIDFVYPSGQPAEEMIKGRPGAREHFQLFTSPIVIGTYREYVPALEKAGLITTQRLAQDDDPAAFHDSGPPIFYRLDFDRMVDVMQQKTRWSDLDPRLKHNEILAQTSDICDSNHAETYLALLAFAENRDRANPNDKGRVVRRREEVQDVARRIGPLVRDRGMAAKAPQELYFVDEGKQWPLIVLYEHQFLSYQVDAMRTSGQLDRDRVLLYPDPGSLTQPVMVSLTDKGHRLGDVVDTDTQIHKRALALGFRVVADGGVYGSKELSKYLGDNQVPMPLLDQNATTAQLPDPTLLELMIDQVLDGIRTCPKGP</sequence>
<keyword evidence="1" id="KW-0812">Transmembrane</keyword>
<protein>
    <submittedName>
        <fullName evidence="2">Uncharacterized protein</fullName>
    </submittedName>
</protein>